<dbReference type="Proteomes" id="UP000249723">
    <property type="component" value="Unassembled WGS sequence"/>
</dbReference>
<evidence type="ECO:0000313" key="2">
    <source>
        <dbReference type="EMBL" id="SCZ98123.1"/>
    </source>
</evidence>
<dbReference type="OrthoDB" id="10452463at2759"/>
<organism evidence="2 3">
    <name type="scientific">Microbotryum saponariae</name>
    <dbReference type="NCBI Taxonomy" id="289078"/>
    <lineage>
        <taxon>Eukaryota</taxon>
        <taxon>Fungi</taxon>
        <taxon>Dikarya</taxon>
        <taxon>Basidiomycota</taxon>
        <taxon>Pucciniomycotina</taxon>
        <taxon>Microbotryomycetes</taxon>
        <taxon>Microbotryales</taxon>
        <taxon>Microbotryaceae</taxon>
        <taxon>Microbotryum</taxon>
    </lineage>
</organism>
<accession>A0A2X0LC64</accession>
<dbReference type="AlphaFoldDB" id="A0A2X0LC64"/>
<reference evidence="3" key="1">
    <citation type="submission" date="2016-10" db="EMBL/GenBank/DDBJ databases">
        <authorList>
            <person name="Jeantristanb JTB J.-T."/>
            <person name="Ricardo R."/>
        </authorList>
    </citation>
    <scope>NUCLEOTIDE SEQUENCE [LARGE SCALE GENOMIC DNA]</scope>
</reference>
<sequence>MSYDPHGEGPGPQDLQILQVHSDRCPDGRPKYHCKSLARSIRLRCLSDIHYVALSEKMAATPTFLFVGSTKLGHPSPEDRLDEDEDDEEEDEENGDGERKRLTVSSELFDIASSAAKPDPDESVNAWGQHQCEAGSDYCMSFDTTKDRWATLQLLGRQLDHLLTFDESQPASFLYAALALMSDIFKKDQCE</sequence>
<protein>
    <submittedName>
        <fullName evidence="2">BZ3500_MvSof-1268-A1-R1_Chr3-3g06587 protein</fullName>
    </submittedName>
</protein>
<gene>
    <name evidence="2" type="ORF">BZ3500_MVSOF-1268-A1-R1_CHR3-3G06587</name>
</gene>
<dbReference type="EMBL" id="FMWP01000094">
    <property type="protein sequence ID" value="SCZ98123.1"/>
    <property type="molecule type" value="Genomic_DNA"/>
</dbReference>
<proteinExistence type="predicted"/>
<feature type="compositionally biased region" description="Acidic residues" evidence="1">
    <location>
        <begin position="80"/>
        <end position="95"/>
    </location>
</feature>
<name>A0A2X0LC64_9BASI</name>
<feature type="region of interest" description="Disordered" evidence="1">
    <location>
        <begin position="69"/>
        <end position="102"/>
    </location>
</feature>
<evidence type="ECO:0000313" key="3">
    <source>
        <dbReference type="Proteomes" id="UP000249723"/>
    </source>
</evidence>
<keyword evidence="3" id="KW-1185">Reference proteome</keyword>
<evidence type="ECO:0000256" key="1">
    <source>
        <dbReference type="SAM" id="MobiDB-lite"/>
    </source>
</evidence>